<sequence>MRSGDVPEPRPDAAAPPAPAPPDPPRVLASTWAKAVLGLTAAKLLSLVDPTGLLGGNLAGVAAFLFIALPDARLRARGEGWDHYGLPWHGAADPRTWRAWGRGAARGLLFCALIFPLFGAAFWAYAEILPHLPRGLSSALAPYAGTPRFAPRLPDRLAVLVVVQVLVVALPEELFYRGWMQTSWARGAPASGVSVLGAWLGAGFLWTQVLFAAGHLVVLQPWRLATFFPGLLFGWLRERTGSVAAPVVVHALSNLFIATLEASFYG</sequence>
<name>A0ABM7WR00_9BACT</name>
<organism evidence="4 5">
    <name type="scientific">Anaeromyxobacter oryzae</name>
    <dbReference type="NCBI Taxonomy" id="2918170"/>
    <lineage>
        <taxon>Bacteria</taxon>
        <taxon>Pseudomonadati</taxon>
        <taxon>Myxococcota</taxon>
        <taxon>Myxococcia</taxon>
        <taxon>Myxococcales</taxon>
        <taxon>Cystobacterineae</taxon>
        <taxon>Anaeromyxobacteraceae</taxon>
        <taxon>Anaeromyxobacter</taxon>
    </lineage>
</organism>
<feature type="compositionally biased region" description="Basic and acidic residues" evidence="1">
    <location>
        <begin position="1"/>
        <end position="11"/>
    </location>
</feature>
<keyword evidence="5" id="KW-1185">Reference proteome</keyword>
<feature type="transmembrane region" description="Helical" evidence="2">
    <location>
        <begin position="188"/>
        <end position="206"/>
    </location>
</feature>
<keyword evidence="2" id="KW-0472">Membrane</keyword>
<feature type="transmembrane region" description="Helical" evidence="2">
    <location>
        <begin position="107"/>
        <end position="126"/>
    </location>
</feature>
<reference evidence="5" key="1">
    <citation type="journal article" date="2022" name="Int. J. Syst. Evol. Microbiol.">
        <title>Anaeromyxobacter oryzae sp. nov., Anaeromyxobacter diazotrophicus sp. nov. and Anaeromyxobacter paludicola sp. nov., isolated from paddy soils.</title>
        <authorList>
            <person name="Itoh H."/>
            <person name="Xu Z."/>
            <person name="Mise K."/>
            <person name="Masuda Y."/>
            <person name="Ushijima N."/>
            <person name="Hayakawa C."/>
            <person name="Shiratori Y."/>
            <person name="Senoo K."/>
        </authorList>
    </citation>
    <scope>NUCLEOTIDE SEQUENCE [LARGE SCALE GENOMIC DNA]</scope>
    <source>
        <strain evidence="5">Red232</strain>
    </source>
</reference>
<dbReference type="EMBL" id="AP025591">
    <property type="protein sequence ID" value="BDG01874.1"/>
    <property type="molecule type" value="Genomic_DNA"/>
</dbReference>
<feature type="transmembrane region" description="Helical" evidence="2">
    <location>
        <begin position="212"/>
        <end position="236"/>
    </location>
</feature>
<feature type="compositionally biased region" description="Pro residues" evidence="1">
    <location>
        <begin position="14"/>
        <end position="25"/>
    </location>
</feature>
<feature type="transmembrane region" description="Helical" evidence="2">
    <location>
        <begin position="243"/>
        <end position="265"/>
    </location>
</feature>
<feature type="domain" description="CAAX prenyl protease 2/Lysostaphin resistance protein A-like" evidence="3">
    <location>
        <begin position="157"/>
        <end position="256"/>
    </location>
</feature>
<feature type="transmembrane region" description="Helical" evidence="2">
    <location>
        <begin position="157"/>
        <end position="176"/>
    </location>
</feature>
<proteinExistence type="predicted"/>
<dbReference type="InterPro" id="IPR003675">
    <property type="entry name" value="Rce1/LyrA-like_dom"/>
</dbReference>
<dbReference type="Proteomes" id="UP001162891">
    <property type="component" value="Chromosome"/>
</dbReference>
<protein>
    <recommendedName>
        <fullName evidence="3">CAAX prenyl protease 2/Lysostaphin resistance protein A-like domain-containing protein</fullName>
    </recommendedName>
</protein>
<accession>A0ABM7WR00</accession>
<dbReference type="Pfam" id="PF02517">
    <property type="entry name" value="Rce1-like"/>
    <property type="match status" value="1"/>
</dbReference>
<evidence type="ECO:0000313" key="5">
    <source>
        <dbReference type="Proteomes" id="UP001162891"/>
    </source>
</evidence>
<dbReference type="NCBIfam" id="NF040914">
    <property type="entry name" value="Mrt_core"/>
    <property type="match status" value="1"/>
</dbReference>
<gene>
    <name evidence="4" type="ORF">AMOR_08700</name>
</gene>
<dbReference type="NCBIfam" id="NF040593">
    <property type="entry name" value="CAAX_MXAN_2755"/>
    <property type="match status" value="1"/>
</dbReference>
<feature type="region of interest" description="Disordered" evidence="1">
    <location>
        <begin position="1"/>
        <end position="25"/>
    </location>
</feature>
<keyword evidence="2" id="KW-1133">Transmembrane helix</keyword>
<evidence type="ECO:0000256" key="2">
    <source>
        <dbReference type="SAM" id="Phobius"/>
    </source>
</evidence>
<evidence type="ECO:0000256" key="1">
    <source>
        <dbReference type="SAM" id="MobiDB-lite"/>
    </source>
</evidence>
<feature type="transmembrane region" description="Helical" evidence="2">
    <location>
        <begin position="52"/>
        <end position="69"/>
    </location>
</feature>
<keyword evidence="2" id="KW-0812">Transmembrane</keyword>
<evidence type="ECO:0000259" key="3">
    <source>
        <dbReference type="Pfam" id="PF02517"/>
    </source>
</evidence>
<evidence type="ECO:0000313" key="4">
    <source>
        <dbReference type="EMBL" id="BDG01874.1"/>
    </source>
</evidence>
<dbReference type="InterPro" id="IPR057384">
    <property type="entry name" value="CAAX_MXAN_2755"/>
</dbReference>